<dbReference type="Proteomes" id="UP000317171">
    <property type="component" value="Chromosome"/>
</dbReference>
<keyword evidence="2 4" id="KW-0560">Oxidoreductase</keyword>
<dbReference type="KEGG" id="gaz:Pan241w_12120"/>
<protein>
    <submittedName>
        <fullName evidence="4">Arsenate reductase</fullName>
        <ecNumber evidence="4">1.20.4.1</ecNumber>
    </submittedName>
</protein>
<dbReference type="PANTHER" id="PTHR30041:SF4">
    <property type="entry name" value="ARSENATE REDUCTASE"/>
    <property type="match status" value="1"/>
</dbReference>
<sequence>MKIYHNPRCGKSRQTLALIEEAGIEPEVIEYLKTPPTAEELDSILKKLKMEPGDLMRKGEAIYRELKLAERELPREEAVAIMVEHPKLIERPIVIKGRQAILGRPPENIKTLL</sequence>
<dbReference type="Gene3D" id="3.40.30.10">
    <property type="entry name" value="Glutaredoxin"/>
    <property type="match status" value="1"/>
</dbReference>
<accession>A0A517RB88</accession>
<dbReference type="AlphaFoldDB" id="A0A517RB88"/>
<evidence type="ECO:0000256" key="2">
    <source>
        <dbReference type="ARBA" id="ARBA00023002"/>
    </source>
</evidence>
<evidence type="ECO:0000313" key="4">
    <source>
        <dbReference type="EMBL" id="QDT41152.1"/>
    </source>
</evidence>
<dbReference type="GO" id="GO:0008794">
    <property type="term" value="F:arsenate reductase (glutaredoxin) activity"/>
    <property type="evidence" value="ECO:0007669"/>
    <property type="project" value="UniProtKB-EC"/>
</dbReference>
<dbReference type="PANTHER" id="PTHR30041">
    <property type="entry name" value="ARSENATE REDUCTASE"/>
    <property type="match status" value="1"/>
</dbReference>
<dbReference type="EMBL" id="CP036269">
    <property type="protein sequence ID" value="QDT41152.1"/>
    <property type="molecule type" value="Genomic_DNA"/>
</dbReference>
<keyword evidence="5" id="KW-1185">Reference proteome</keyword>
<dbReference type="EC" id="1.20.4.1" evidence="4"/>
<organism evidence="4 5">
    <name type="scientific">Gimesia alba</name>
    <dbReference type="NCBI Taxonomy" id="2527973"/>
    <lineage>
        <taxon>Bacteria</taxon>
        <taxon>Pseudomonadati</taxon>
        <taxon>Planctomycetota</taxon>
        <taxon>Planctomycetia</taxon>
        <taxon>Planctomycetales</taxon>
        <taxon>Planctomycetaceae</taxon>
        <taxon>Gimesia</taxon>
    </lineage>
</organism>
<reference evidence="4 5" key="1">
    <citation type="submission" date="2019-02" db="EMBL/GenBank/DDBJ databases">
        <title>Deep-cultivation of Planctomycetes and their phenomic and genomic characterization uncovers novel biology.</title>
        <authorList>
            <person name="Wiegand S."/>
            <person name="Jogler M."/>
            <person name="Boedeker C."/>
            <person name="Pinto D."/>
            <person name="Vollmers J."/>
            <person name="Rivas-Marin E."/>
            <person name="Kohn T."/>
            <person name="Peeters S.H."/>
            <person name="Heuer A."/>
            <person name="Rast P."/>
            <person name="Oberbeckmann S."/>
            <person name="Bunk B."/>
            <person name="Jeske O."/>
            <person name="Meyerdierks A."/>
            <person name="Storesund J.E."/>
            <person name="Kallscheuer N."/>
            <person name="Luecker S."/>
            <person name="Lage O.M."/>
            <person name="Pohl T."/>
            <person name="Merkel B.J."/>
            <person name="Hornburger P."/>
            <person name="Mueller R.-W."/>
            <person name="Bruemmer F."/>
            <person name="Labrenz M."/>
            <person name="Spormann A.M."/>
            <person name="Op den Camp H."/>
            <person name="Overmann J."/>
            <person name="Amann R."/>
            <person name="Jetten M.S.M."/>
            <person name="Mascher T."/>
            <person name="Medema M.H."/>
            <person name="Devos D.P."/>
            <person name="Kaster A.-K."/>
            <person name="Ovreas L."/>
            <person name="Rohde M."/>
            <person name="Galperin M.Y."/>
            <person name="Jogler C."/>
        </authorList>
    </citation>
    <scope>NUCLEOTIDE SEQUENCE [LARGE SCALE GENOMIC DNA]</scope>
    <source>
        <strain evidence="4 5">Pan241w</strain>
    </source>
</reference>
<gene>
    <name evidence="4" type="primary">arsC</name>
    <name evidence="4" type="ORF">Pan241w_12120</name>
</gene>
<evidence type="ECO:0000256" key="3">
    <source>
        <dbReference type="PROSITE-ProRule" id="PRU01282"/>
    </source>
</evidence>
<dbReference type="CDD" id="cd03034">
    <property type="entry name" value="ArsC_ArsC"/>
    <property type="match status" value="1"/>
</dbReference>
<evidence type="ECO:0000256" key="1">
    <source>
        <dbReference type="ARBA" id="ARBA00007198"/>
    </source>
</evidence>
<dbReference type="InterPro" id="IPR036249">
    <property type="entry name" value="Thioredoxin-like_sf"/>
</dbReference>
<evidence type="ECO:0000313" key="5">
    <source>
        <dbReference type="Proteomes" id="UP000317171"/>
    </source>
</evidence>
<name>A0A517RB88_9PLAN</name>
<proteinExistence type="inferred from homology"/>
<dbReference type="Pfam" id="PF03960">
    <property type="entry name" value="ArsC"/>
    <property type="match status" value="1"/>
</dbReference>
<dbReference type="SUPFAM" id="SSF52833">
    <property type="entry name" value="Thioredoxin-like"/>
    <property type="match status" value="1"/>
</dbReference>
<dbReference type="PROSITE" id="PS51353">
    <property type="entry name" value="ARSC"/>
    <property type="match status" value="1"/>
</dbReference>
<dbReference type="InterPro" id="IPR006660">
    <property type="entry name" value="Arsenate_reductase-like"/>
</dbReference>
<dbReference type="NCBIfam" id="TIGR00014">
    <property type="entry name" value="arsC"/>
    <property type="match status" value="1"/>
</dbReference>
<comment type="similarity">
    <text evidence="1 3">Belongs to the ArsC family.</text>
</comment>
<dbReference type="InterPro" id="IPR006659">
    <property type="entry name" value="Arsenate_reductase"/>
</dbReference>